<accession>A0A915MA52</accession>
<feature type="compositionally biased region" description="Polar residues" evidence="1">
    <location>
        <begin position="61"/>
        <end position="70"/>
    </location>
</feature>
<feature type="compositionally biased region" description="Basic and acidic residues" evidence="1">
    <location>
        <begin position="15"/>
        <end position="25"/>
    </location>
</feature>
<protein>
    <submittedName>
        <fullName evidence="3">Uncharacterized protein</fullName>
    </submittedName>
</protein>
<dbReference type="AlphaFoldDB" id="A0A915MA52"/>
<dbReference type="WBParaSite" id="scaffold3297_cov220.g6379">
    <property type="protein sequence ID" value="scaffold3297_cov220.g6379"/>
    <property type="gene ID" value="scaffold3297_cov220.g6379"/>
</dbReference>
<proteinExistence type="predicted"/>
<feature type="compositionally biased region" description="Acidic residues" evidence="1">
    <location>
        <begin position="108"/>
        <end position="129"/>
    </location>
</feature>
<evidence type="ECO:0000313" key="2">
    <source>
        <dbReference type="Proteomes" id="UP000887561"/>
    </source>
</evidence>
<evidence type="ECO:0000256" key="1">
    <source>
        <dbReference type="SAM" id="MobiDB-lite"/>
    </source>
</evidence>
<feature type="region of interest" description="Disordered" evidence="1">
    <location>
        <begin position="55"/>
        <end position="129"/>
    </location>
</feature>
<evidence type="ECO:0000313" key="3">
    <source>
        <dbReference type="WBParaSite" id="scaffold3297_cov220.g6379"/>
    </source>
</evidence>
<dbReference type="Proteomes" id="UP000887561">
    <property type="component" value="Unplaced"/>
</dbReference>
<feature type="compositionally biased region" description="Acidic residues" evidence="1">
    <location>
        <begin position="77"/>
        <end position="87"/>
    </location>
</feature>
<organism evidence="2 3">
    <name type="scientific">Meloidogyne javanica</name>
    <name type="common">Root-knot nematode worm</name>
    <dbReference type="NCBI Taxonomy" id="6303"/>
    <lineage>
        <taxon>Eukaryota</taxon>
        <taxon>Metazoa</taxon>
        <taxon>Ecdysozoa</taxon>
        <taxon>Nematoda</taxon>
        <taxon>Chromadorea</taxon>
        <taxon>Rhabditida</taxon>
        <taxon>Tylenchina</taxon>
        <taxon>Tylenchomorpha</taxon>
        <taxon>Tylenchoidea</taxon>
        <taxon>Meloidogynidae</taxon>
        <taxon>Meloidogyninae</taxon>
        <taxon>Meloidogyne</taxon>
        <taxon>Meloidogyne incognita group</taxon>
    </lineage>
</organism>
<feature type="region of interest" description="Disordered" evidence="1">
    <location>
        <begin position="1"/>
        <end position="37"/>
    </location>
</feature>
<keyword evidence="2" id="KW-1185">Reference proteome</keyword>
<feature type="compositionally biased region" description="Acidic residues" evidence="1">
    <location>
        <begin position="26"/>
        <end position="35"/>
    </location>
</feature>
<reference evidence="3" key="1">
    <citation type="submission" date="2022-11" db="UniProtKB">
        <authorList>
            <consortium name="WormBaseParasite"/>
        </authorList>
    </citation>
    <scope>IDENTIFICATION</scope>
</reference>
<sequence>MKKNKLHEGLVIVNKPRERQSRLEEIPEDDEEQDYADPILKKTLDYSNSFKKLQESHFNFDNEGSSSDPQAQPDIEQGVEEDEDWCGFDDLSLSSELQTHPDKGKGVDEEDWCVEVGEDWCDEEDDDEN</sequence>
<name>A0A915MA52_MELJA</name>